<reference evidence="4" key="1">
    <citation type="journal article" date="2019" name="bioRxiv">
        <title>The Genome of the Zebra Mussel, Dreissena polymorpha: A Resource for Invasive Species Research.</title>
        <authorList>
            <person name="McCartney M.A."/>
            <person name="Auch B."/>
            <person name="Kono T."/>
            <person name="Mallez S."/>
            <person name="Zhang Y."/>
            <person name="Obille A."/>
            <person name="Becker A."/>
            <person name="Abrahante J.E."/>
            <person name="Garbe J."/>
            <person name="Badalamenti J.P."/>
            <person name="Herman A."/>
            <person name="Mangelson H."/>
            <person name="Liachko I."/>
            <person name="Sullivan S."/>
            <person name="Sone E.D."/>
            <person name="Koren S."/>
            <person name="Silverstein K.A.T."/>
            <person name="Beckman K.B."/>
            <person name="Gohl D.M."/>
        </authorList>
    </citation>
    <scope>NUCLEOTIDE SEQUENCE</scope>
    <source>
        <strain evidence="4">Duluth1</strain>
        <tissue evidence="4">Whole animal</tissue>
    </source>
</reference>
<dbReference type="OrthoDB" id="10680102at2759"/>
<dbReference type="InterPro" id="IPR013087">
    <property type="entry name" value="Znf_C2H2_type"/>
</dbReference>
<feature type="compositionally biased region" description="Polar residues" evidence="2">
    <location>
        <begin position="218"/>
        <end position="229"/>
    </location>
</feature>
<keyword evidence="1" id="KW-0862">Zinc</keyword>
<dbReference type="Gene3D" id="3.30.160.60">
    <property type="entry name" value="Classic Zinc Finger"/>
    <property type="match status" value="1"/>
</dbReference>
<proteinExistence type="predicted"/>
<dbReference type="Proteomes" id="UP000828390">
    <property type="component" value="Unassembled WGS sequence"/>
</dbReference>
<feature type="domain" description="C2H2-type" evidence="3">
    <location>
        <begin position="42"/>
        <end position="72"/>
    </location>
</feature>
<protein>
    <recommendedName>
        <fullName evidence="3">C2H2-type domain-containing protein</fullName>
    </recommendedName>
</protein>
<feature type="compositionally biased region" description="Basic and acidic residues" evidence="2">
    <location>
        <begin position="235"/>
        <end position="249"/>
    </location>
</feature>
<dbReference type="AlphaFoldDB" id="A0A9D3Y7Z4"/>
<gene>
    <name evidence="4" type="ORF">DPMN_081395</name>
</gene>
<evidence type="ECO:0000256" key="1">
    <source>
        <dbReference type="PROSITE-ProRule" id="PRU00042"/>
    </source>
</evidence>
<keyword evidence="5" id="KW-1185">Reference proteome</keyword>
<evidence type="ECO:0000259" key="3">
    <source>
        <dbReference type="PROSITE" id="PS50157"/>
    </source>
</evidence>
<evidence type="ECO:0000256" key="2">
    <source>
        <dbReference type="SAM" id="MobiDB-lite"/>
    </source>
</evidence>
<comment type="caution">
    <text evidence="4">The sequence shown here is derived from an EMBL/GenBank/DDBJ whole genome shotgun (WGS) entry which is preliminary data.</text>
</comment>
<evidence type="ECO:0000313" key="4">
    <source>
        <dbReference type="EMBL" id="KAH3693956.1"/>
    </source>
</evidence>
<evidence type="ECO:0000313" key="5">
    <source>
        <dbReference type="Proteomes" id="UP000828390"/>
    </source>
</evidence>
<dbReference type="GO" id="GO:0008270">
    <property type="term" value="F:zinc ion binding"/>
    <property type="evidence" value="ECO:0007669"/>
    <property type="project" value="UniProtKB-KW"/>
</dbReference>
<dbReference type="EMBL" id="JAIWYP010000016">
    <property type="protein sequence ID" value="KAH3693956.1"/>
    <property type="molecule type" value="Genomic_DNA"/>
</dbReference>
<organism evidence="4 5">
    <name type="scientific">Dreissena polymorpha</name>
    <name type="common">Zebra mussel</name>
    <name type="synonym">Mytilus polymorpha</name>
    <dbReference type="NCBI Taxonomy" id="45954"/>
    <lineage>
        <taxon>Eukaryota</taxon>
        <taxon>Metazoa</taxon>
        <taxon>Spiralia</taxon>
        <taxon>Lophotrochozoa</taxon>
        <taxon>Mollusca</taxon>
        <taxon>Bivalvia</taxon>
        <taxon>Autobranchia</taxon>
        <taxon>Heteroconchia</taxon>
        <taxon>Euheterodonta</taxon>
        <taxon>Imparidentia</taxon>
        <taxon>Neoheterodontei</taxon>
        <taxon>Myida</taxon>
        <taxon>Dreissenoidea</taxon>
        <taxon>Dreissenidae</taxon>
        <taxon>Dreissena</taxon>
    </lineage>
</organism>
<reference evidence="4" key="2">
    <citation type="submission" date="2020-11" db="EMBL/GenBank/DDBJ databases">
        <authorList>
            <person name="McCartney M.A."/>
            <person name="Auch B."/>
            <person name="Kono T."/>
            <person name="Mallez S."/>
            <person name="Becker A."/>
            <person name="Gohl D.M."/>
            <person name="Silverstein K.A.T."/>
            <person name="Koren S."/>
            <person name="Bechman K.B."/>
            <person name="Herman A."/>
            <person name="Abrahante J.E."/>
            <person name="Garbe J."/>
        </authorList>
    </citation>
    <scope>NUCLEOTIDE SEQUENCE</scope>
    <source>
        <strain evidence="4">Duluth1</strain>
        <tissue evidence="4">Whole animal</tissue>
    </source>
</reference>
<accession>A0A9D3Y7Z4</accession>
<keyword evidence="1" id="KW-0479">Metal-binding</keyword>
<dbReference type="PROSITE" id="PS50157">
    <property type="entry name" value="ZINC_FINGER_C2H2_2"/>
    <property type="match status" value="1"/>
</dbReference>
<feature type="region of interest" description="Disordered" evidence="2">
    <location>
        <begin position="211"/>
        <end position="289"/>
    </location>
</feature>
<keyword evidence="1" id="KW-0863">Zinc-finger</keyword>
<sequence length="289" mass="32374">MMETQTDKRNSWRCKRCGKEDMEEQIMGHILKHHVALDRVPFSCSLCGFRCNDNKTLVRHLKHYRRHVEEVTSRKGRISLDKVLQRSENPYWVNKTDMEPVQGLYGCSTMSESPTSENAGCDEEGFFAPQKEDVLPAWLLDTSTTPSAPEPEALSTLQSFRRVTPTSHGFADTSVRVSKTAQRNVSTIDILGKAAKVSGMVPPLDILASPAKIGIPSDRTSSNRNSYATPQMDENILHELLPDESDRADPLFQGIDEDEVPRKRARVEGSSSDETSREDPSNVVTNLQN</sequence>
<name>A0A9D3Y7Z4_DREPO</name>